<sequence>MSRLSAIHPAQAEGLAATLFAGITKAVGKVPNAYATVGTHSPESLAAILALDQALGKTSLSRSEVETIKLAVSAHAGCDYCVAAHSLMGKMAGLAPDALRQIRTGGDTGQDKLDALLHYVRTLVSTQGTVPAADVQAVQAAGYSERQLIEIALAIAAITFTNLVNRVNDTVIDFPAVQ</sequence>
<evidence type="ECO:0000313" key="2">
    <source>
        <dbReference type="EMBL" id="GHC71946.1"/>
    </source>
</evidence>
<evidence type="ECO:0000259" key="1">
    <source>
        <dbReference type="Pfam" id="PF02627"/>
    </source>
</evidence>
<dbReference type="InterPro" id="IPR003779">
    <property type="entry name" value="CMD-like"/>
</dbReference>
<dbReference type="InterPro" id="IPR004675">
    <property type="entry name" value="AhpD_core"/>
</dbReference>
<keyword evidence="3" id="KW-1185">Reference proteome</keyword>
<name>A0ABQ3FWR7_9BURK</name>
<dbReference type="PANTHER" id="PTHR35446:SF3">
    <property type="entry name" value="CMD DOMAIN-CONTAINING PROTEIN"/>
    <property type="match status" value="1"/>
</dbReference>
<protein>
    <submittedName>
        <fullName evidence="2">Alkyl hydroperoxide reductase AhpD</fullName>
    </submittedName>
</protein>
<gene>
    <name evidence="2" type="ORF">GCM10007320_07460</name>
</gene>
<dbReference type="Proteomes" id="UP000626210">
    <property type="component" value="Unassembled WGS sequence"/>
</dbReference>
<dbReference type="InterPro" id="IPR029032">
    <property type="entry name" value="AhpD-like"/>
</dbReference>
<dbReference type="PANTHER" id="PTHR35446">
    <property type="entry name" value="SI:CH211-175M2.5"/>
    <property type="match status" value="1"/>
</dbReference>
<dbReference type="Gene3D" id="1.20.1290.10">
    <property type="entry name" value="AhpD-like"/>
    <property type="match status" value="1"/>
</dbReference>
<dbReference type="EMBL" id="BMYK01000002">
    <property type="protein sequence ID" value="GHC71946.1"/>
    <property type="molecule type" value="Genomic_DNA"/>
</dbReference>
<comment type="caution">
    <text evidence="2">The sequence shown here is derived from an EMBL/GenBank/DDBJ whole genome shotgun (WGS) entry which is preliminary data.</text>
</comment>
<organism evidence="2 3">
    <name type="scientific">Pseudorhodoferax aquiterrae</name>
    <dbReference type="NCBI Taxonomy" id="747304"/>
    <lineage>
        <taxon>Bacteria</taxon>
        <taxon>Pseudomonadati</taxon>
        <taxon>Pseudomonadota</taxon>
        <taxon>Betaproteobacteria</taxon>
        <taxon>Burkholderiales</taxon>
        <taxon>Comamonadaceae</taxon>
    </lineage>
</organism>
<evidence type="ECO:0000313" key="3">
    <source>
        <dbReference type="Proteomes" id="UP000626210"/>
    </source>
</evidence>
<dbReference type="Pfam" id="PF02627">
    <property type="entry name" value="CMD"/>
    <property type="match status" value="1"/>
</dbReference>
<feature type="domain" description="Carboxymuconolactone decarboxylase-like" evidence="1">
    <location>
        <begin position="42"/>
        <end position="103"/>
    </location>
</feature>
<reference evidence="3" key="1">
    <citation type="journal article" date="2019" name="Int. J. Syst. Evol. Microbiol.">
        <title>The Global Catalogue of Microorganisms (GCM) 10K type strain sequencing project: providing services to taxonomists for standard genome sequencing and annotation.</title>
        <authorList>
            <consortium name="The Broad Institute Genomics Platform"/>
            <consortium name="The Broad Institute Genome Sequencing Center for Infectious Disease"/>
            <person name="Wu L."/>
            <person name="Ma J."/>
        </authorList>
    </citation>
    <scope>NUCLEOTIDE SEQUENCE [LARGE SCALE GENOMIC DNA]</scope>
    <source>
        <strain evidence="3">KCTC 23314</strain>
    </source>
</reference>
<proteinExistence type="predicted"/>
<dbReference type="NCBIfam" id="TIGR00778">
    <property type="entry name" value="ahpD_dom"/>
    <property type="match status" value="1"/>
</dbReference>
<dbReference type="RefSeq" id="WP_189685683.1">
    <property type="nucleotide sequence ID" value="NZ_BMYK01000002.1"/>
</dbReference>
<dbReference type="SUPFAM" id="SSF69118">
    <property type="entry name" value="AhpD-like"/>
    <property type="match status" value="1"/>
</dbReference>
<accession>A0ABQ3FWR7</accession>